<evidence type="ECO:0000256" key="6">
    <source>
        <dbReference type="ARBA" id="ARBA00012050"/>
    </source>
</evidence>
<keyword evidence="10 13" id="KW-0378">Hydrolase</keyword>
<dbReference type="GO" id="GO:0005576">
    <property type="term" value="C:extracellular region"/>
    <property type="evidence" value="ECO:0007669"/>
    <property type="project" value="UniProtKB-SubCell"/>
</dbReference>
<protein>
    <recommendedName>
        <fullName evidence="7">Acrosin</fullName>
        <ecNumber evidence="6">3.4.21.10</ecNumber>
    </recommendedName>
</protein>
<dbReference type="EMBL" id="JAOTOJ010000006">
    <property type="protein sequence ID" value="KAK9400383.1"/>
    <property type="molecule type" value="Genomic_DNA"/>
</dbReference>
<dbReference type="GO" id="GO:0007340">
    <property type="term" value="P:acrosome reaction"/>
    <property type="evidence" value="ECO:0007669"/>
    <property type="project" value="TreeGrafter"/>
</dbReference>
<evidence type="ECO:0000256" key="8">
    <source>
        <dbReference type="ARBA" id="ARBA00022525"/>
    </source>
</evidence>
<dbReference type="EC" id="3.4.21.10" evidence="6"/>
<evidence type="ECO:0000256" key="7">
    <source>
        <dbReference type="ARBA" id="ARBA00017161"/>
    </source>
</evidence>
<dbReference type="FunFam" id="2.40.10.10:FF:000003">
    <property type="entry name" value="Transmembrane serine protease 3"/>
    <property type="match status" value="1"/>
</dbReference>
<evidence type="ECO:0000256" key="2">
    <source>
        <dbReference type="ARBA" id="ARBA00003258"/>
    </source>
</evidence>
<dbReference type="Gene3D" id="2.40.10.10">
    <property type="entry name" value="Trypsin-like serine proteases"/>
    <property type="match status" value="2"/>
</dbReference>
<proteinExistence type="inferred from homology"/>
<dbReference type="PROSITE" id="PS50240">
    <property type="entry name" value="TRYPSIN_DOM"/>
    <property type="match status" value="1"/>
</dbReference>
<dbReference type="InterPro" id="IPR001314">
    <property type="entry name" value="Peptidase_S1A"/>
</dbReference>
<keyword evidence="12" id="KW-1015">Disulfide bond</keyword>
<dbReference type="Pfam" id="PF00089">
    <property type="entry name" value="Trypsin"/>
    <property type="match status" value="1"/>
</dbReference>
<organism evidence="16 17">
    <name type="scientific">Crotalus adamanteus</name>
    <name type="common">Eastern diamondback rattlesnake</name>
    <dbReference type="NCBI Taxonomy" id="8729"/>
    <lineage>
        <taxon>Eukaryota</taxon>
        <taxon>Metazoa</taxon>
        <taxon>Chordata</taxon>
        <taxon>Craniata</taxon>
        <taxon>Vertebrata</taxon>
        <taxon>Euteleostomi</taxon>
        <taxon>Lepidosauria</taxon>
        <taxon>Squamata</taxon>
        <taxon>Bifurcata</taxon>
        <taxon>Unidentata</taxon>
        <taxon>Episquamata</taxon>
        <taxon>Toxicofera</taxon>
        <taxon>Serpentes</taxon>
        <taxon>Colubroidea</taxon>
        <taxon>Viperidae</taxon>
        <taxon>Crotalinae</taxon>
        <taxon>Crotalus</taxon>
    </lineage>
</organism>
<evidence type="ECO:0000313" key="16">
    <source>
        <dbReference type="EMBL" id="KAK9400383.1"/>
    </source>
</evidence>
<comment type="similarity">
    <text evidence="4">Belongs to the peptidase S1 family. Snake venom subfamily.</text>
</comment>
<dbReference type="Proteomes" id="UP001474421">
    <property type="component" value="Unassembled WGS sequence"/>
</dbReference>
<feature type="domain" description="Peptidase S1" evidence="15">
    <location>
        <begin position="111"/>
        <end position="353"/>
    </location>
</feature>
<comment type="caution">
    <text evidence="16">The sequence shown here is derived from an EMBL/GenBank/DDBJ whole genome shotgun (WGS) entry which is preliminary data.</text>
</comment>
<dbReference type="InterPro" id="IPR001254">
    <property type="entry name" value="Trypsin_dom"/>
</dbReference>
<dbReference type="PROSITE" id="PS00134">
    <property type="entry name" value="TRYPSIN_HIS"/>
    <property type="match status" value="1"/>
</dbReference>
<dbReference type="SMART" id="SM00020">
    <property type="entry name" value="Tryp_SPc"/>
    <property type="match status" value="1"/>
</dbReference>
<evidence type="ECO:0000259" key="15">
    <source>
        <dbReference type="PROSITE" id="PS50240"/>
    </source>
</evidence>
<evidence type="ECO:0000313" key="17">
    <source>
        <dbReference type="Proteomes" id="UP001474421"/>
    </source>
</evidence>
<dbReference type="AlphaFoldDB" id="A0AAW1BFZ6"/>
<dbReference type="InterPro" id="IPR009003">
    <property type="entry name" value="Peptidase_S1_PA"/>
</dbReference>
<evidence type="ECO:0000256" key="14">
    <source>
        <dbReference type="SAM" id="MobiDB-lite"/>
    </source>
</evidence>
<dbReference type="PRINTS" id="PR00722">
    <property type="entry name" value="CHYMOTRYPSIN"/>
</dbReference>
<evidence type="ECO:0000256" key="12">
    <source>
        <dbReference type="ARBA" id="ARBA00023157"/>
    </source>
</evidence>
<dbReference type="InterPro" id="IPR043504">
    <property type="entry name" value="Peptidase_S1_PA_chymotrypsin"/>
</dbReference>
<evidence type="ECO:0000256" key="4">
    <source>
        <dbReference type="ARBA" id="ARBA00009228"/>
    </source>
</evidence>
<comment type="subcellular location">
    <subcellularLocation>
        <location evidence="3">Secreted</location>
    </subcellularLocation>
</comment>
<keyword evidence="17" id="KW-1185">Reference proteome</keyword>
<keyword evidence="11 13" id="KW-0720">Serine protease</keyword>
<dbReference type="PROSITE" id="PS00135">
    <property type="entry name" value="TRYPSIN_SER"/>
    <property type="match status" value="1"/>
</dbReference>
<evidence type="ECO:0000256" key="5">
    <source>
        <dbReference type="ARBA" id="ARBA00011245"/>
    </source>
</evidence>
<comment type="catalytic activity">
    <reaction evidence="1">
        <text>Preferential cleavage: Arg-|-Xaa, Lys-|-Xaa.</text>
        <dbReference type="EC" id="3.4.21.10"/>
    </reaction>
</comment>
<feature type="region of interest" description="Disordered" evidence="14">
    <location>
        <begin position="1"/>
        <end position="43"/>
    </location>
</feature>
<comment type="function">
    <text evidence="2">Snake venom serine protease that may act in the hemostasis system of the prey.</text>
</comment>
<dbReference type="InterPro" id="IPR018114">
    <property type="entry name" value="TRYPSIN_HIS"/>
</dbReference>
<gene>
    <name evidence="16" type="ORF">NXF25_013402</name>
</gene>
<sequence length="459" mass="50071">MGCVLASPPTPHGRSHLGESQDLRASPTPCPRPAPSPSNAAREPTDVSLWVVRMTRTMWNRCLDPSLRMGVPGGCLWLAGALLQLVATHRDGPETCGGRPLAPDPGSSMQIVGGINALPGSWPWLVSIQAPSSKRPQHLCAGSLLTPHWVLTAAHCFTSGKSSSQPQRILIGATDISNLLDTVQLRSVSRIVPYQNYNPQSKVNNIALVELSSPVTFDDYVQPACLPHSPMDSESLFSECYVSGWRTTTQKGRKTSTILQEARVKILETSKCNSSWWYNGAMSPHTLCARYEDGGIDTCQGDSGGPLMCKTSPTSPFYVVGITSWGKGCGMGTNPEIYTSTQPFLEWIHGEVAKMEGAPLQEKRPSYRAWAKHATMFPAFKVALKQFPEKYLMEDLIYFPTTELPEADQVPLPKESPPAPPDTTYEIGRVLLPIDVSSSSPLNPEMVAVHLTRYSPSRT</sequence>
<dbReference type="PANTHER" id="PTHR24252:SF8">
    <property type="entry name" value="ACROSIN"/>
    <property type="match status" value="1"/>
</dbReference>
<dbReference type="CDD" id="cd00190">
    <property type="entry name" value="Tryp_SPc"/>
    <property type="match status" value="1"/>
</dbReference>
<evidence type="ECO:0000256" key="11">
    <source>
        <dbReference type="ARBA" id="ARBA00022825"/>
    </source>
</evidence>
<name>A0AAW1BFZ6_CROAD</name>
<dbReference type="SUPFAM" id="SSF50494">
    <property type="entry name" value="Trypsin-like serine proteases"/>
    <property type="match status" value="1"/>
</dbReference>
<comment type="subunit">
    <text evidence="5">Monomer.</text>
</comment>
<keyword evidence="9 13" id="KW-0645">Protease</keyword>
<reference evidence="16 17" key="1">
    <citation type="journal article" date="2024" name="Proc. Natl. Acad. Sci. U.S.A.">
        <title>The genetic regulatory architecture and epigenomic basis for age-related changes in rattlesnake venom.</title>
        <authorList>
            <person name="Hogan M.P."/>
            <person name="Holding M.L."/>
            <person name="Nystrom G.S."/>
            <person name="Colston T.J."/>
            <person name="Bartlett D.A."/>
            <person name="Mason A.J."/>
            <person name="Ellsworth S.A."/>
            <person name="Rautsaw R.M."/>
            <person name="Lawrence K.C."/>
            <person name="Strickland J.L."/>
            <person name="He B."/>
            <person name="Fraser P."/>
            <person name="Margres M.J."/>
            <person name="Gilbert D.M."/>
            <person name="Gibbs H.L."/>
            <person name="Parkinson C.L."/>
            <person name="Rokyta D.R."/>
        </authorList>
    </citation>
    <scope>NUCLEOTIDE SEQUENCE [LARGE SCALE GENOMIC DNA]</scope>
    <source>
        <strain evidence="16">DRR0105</strain>
    </source>
</reference>
<dbReference type="GO" id="GO:0006508">
    <property type="term" value="P:proteolysis"/>
    <property type="evidence" value="ECO:0007669"/>
    <property type="project" value="UniProtKB-KW"/>
</dbReference>
<evidence type="ECO:0000256" key="13">
    <source>
        <dbReference type="RuleBase" id="RU363034"/>
    </source>
</evidence>
<dbReference type="GO" id="GO:0035821">
    <property type="term" value="P:modulation of process of another organism"/>
    <property type="evidence" value="ECO:0007669"/>
    <property type="project" value="UniProtKB-ARBA"/>
</dbReference>
<keyword evidence="8" id="KW-0964">Secreted</keyword>
<dbReference type="InterPro" id="IPR033116">
    <property type="entry name" value="TRYPSIN_SER"/>
</dbReference>
<evidence type="ECO:0000256" key="1">
    <source>
        <dbReference type="ARBA" id="ARBA00001656"/>
    </source>
</evidence>
<dbReference type="GO" id="GO:0004252">
    <property type="term" value="F:serine-type endopeptidase activity"/>
    <property type="evidence" value="ECO:0007669"/>
    <property type="project" value="InterPro"/>
</dbReference>
<evidence type="ECO:0000256" key="3">
    <source>
        <dbReference type="ARBA" id="ARBA00004613"/>
    </source>
</evidence>
<accession>A0AAW1BFZ6</accession>
<evidence type="ECO:0000256" key="10">
    <source>
        <dbReference type="ARBA" id="ARBA00022801"/>
    </source>
</evidence>
<dbReference type="PANTHER" id="PTHR24252">
    <property type="entry name" value="ACROSIN-RELATED"/>
    <property type="match status" value="1"/>
</dbReference>
<evidence type="ECO:0000256" key="9">
    <source>
        <dbReference type="ARBA" id="ARBA00022670"/>
    </source>
</evidence>